<protein>
    <submittedName>
        <fullName evidence="3">Glycoside hydrolase</fullName>
    </submittedName>
</protein>
<geneLocation type="plasmid" evidence="2 5">
    <name>pSA1</name>
</geneLocation>
<dbReference type="EMBL" id="JFYZ01000005">
    <property type="protein sequence ID" value="EZP82830.1"/>
    <property type="molecule type" value="Genomic_DNA"/>
</dbReference>
<feature type="transmembrane region" description="Helical" evidence="1">
    <location>
        <begin position="297"/>
        <end position="322"/>
    </location>
</feature>
<proteinExistence type="predicted"/>
<keyword evidence="5" id="KW-1185">Reference proteome</keyword>
<reference evidence="2" key="2">
    <citation type="submission" date="2016-08" db="EMBL/GenBank/DDBJ databases">
        <authorList>
            <person name="Seilhamer J.J."/>
        </authorList>
    </citation>
    <scope>NUCLEOTIDE SEQUENCE [LARGE SCALE GENOMIC DNA]</scope>
    <source>
        <strain evidence="2">SA1</strain>
        <plasmid evidence="2">pSA1</plasmid>
    </source>
</reference>
<dbReference type="OrthoDB" id="7010242at2"/>
<organism evidence="3 4">
    <name type="scientific">Novosphingobium resinovorum</name>
    <dbReference type="NCBI Taxonomy" id="158500"/>
    <lineage>
        <taxon>Bacteria</taxon>
        <taxon>Pseudomonadati</taxon>
        <taxon>Pseudomonadota</taxon>
        <taxon>Alphaproteobacteria</taxon>
        <taxon>Sphingomonadales</taxon>
        <taxon>Sphingomonadaceae</taxon>
        <taxon>Novosphingobium</taxon>
    </lineage>
</organism>
<feature type="transmembrane region" description="Helical" evidence="1">
    <location>
        <begin position="85"/>
        <end position="105"/>
    </location>
</feature>
<keyword evidence="1" id="KW-0472">Membrane</keyword>
<dbReference type="Proteomes" id="UP000094626">
    <property type="component" value="Plasmid pSA1"/>
</dbReference>
<gene>
    <name evidence="2" type="ORF">BES08_18960</name>
    <name evidence="3" type="ORF">BV97_01754</name>
</gene>
<dbReference type="eggNOG" id="COG2273">
    <property type="taxonomic scope" value="Bacteria"/>
</dbReference>
<dbReference type="RefSeq" id="WP_036525129.1">
    <property type="nucleotide sequence ID" value="NZ_CP017076.1"/>
</dbReference>
<keyword evidence="1" id="KW-1133">Transmembrane helix</keyword>
<evidence type="ECO:0000256" key="1">
    <source>
        <dbReference type="SAM" id="Phobius"/>
    </source>
</evidence>
<feature type="transmembrane region" description="Helical" evidence="1">
    <location>
        <begin position="54"/>
        <end position="73"/>
    </location>
</feature>
<keyword evidence="2" id="KW-0614">Plasmid</keyword>
<feature type="transmembrane region" description="Helical" evidence="1">
    <location>
        <begin position="136"/>
        <end position="154"/>
    </location>
</feature>
<evidence type="ECO:0000313" key="4">
    <source>
        <dbReference type="Proteomes" id="UP000024329"/>
    </source>
</evidence>
<feature type="transmembrane region" description="Helical" evidence="1">
    <location>
        <begin position="252"/>
        <end position="277"/>
    </location>
</feature>
<evidence type="ECO:0000313" key="5">
    <source>
        <dbReference type="Proteomes" id="UP000094626"/>
    </source>
</evidence>
<feature type="transmembrane region" description="Helical" evidence="1">
    <location>
        <begin position="371"/>
        <end position="392"/>
    </location>
</feature>
<accession>A0A031K0W0</accession>
<reference evidence="5" key="3">
    <citation type="journal article" date="2017" name="J. Biotechnol.">
        <title>Complete genome sequence of Novosphingobium resinovorum SA1, a versatile xenobiotic-degrading bacterium capable of utilizing sulfanilic acid.</title>
        <authorList>
            <person name="Hegedus B."/>
            <person name="Kos P.B."/>
            <person name="Balint B."/>
            <person name="Maroti G."/>
            <person name="Gan H.M."/>
            <person name="Perei K."/>
            <person name="Rakhely G."/>
        </authorList>
    </citation>
    <scope>NUCLEOTIDE SEQUENCE [LARGE SCALE GENOMIC DNA]</scope>
    <source>
        <strain evidence="5">SA1</strain>
    </source>
</reference>
<sequence length="490" mass="51302">MSFTFVGLVQLVIGFVLLFRSMPAMLLFLMASGLFGGAAALTVPALGNSSIPPIQFALVFVYLRVLMPSGGYFELWRDGVKDNFPLVLFTLYGMVAALVAPRIFAGQIDVAPMRFDDARSLFDTVPLKPTSQNITACVYLLGALMVTLSAYVAVRTAGGIEALVKGGVVIGWVHALTGLIASQTKGTWVQDVFALFRNGAYAQLDQSYQGFNRVDGLFPEASGWAAFALGWFVFNAECWYRSVWARHTGTAALLLGGVLFLSTSSTAYVGLACYAAFFAGRAALFPAGAQPQRLRQAAAALVALVFLVAVAIAVVPGMAAKIGQMVVHMTVDKGASTSGQQRLFWAMQGVTAFIASGGLGIGPGSFRSSSLFMAILGTMGVIGIGTFVWYLISVVRPIGATVAASGHEAMIAVMRACAVTAPIILIPAAVSSPNSHPGTSFAIFAGAALGLRRMIPHVVRKPDLAILVSRKISGSPPQAVATARSSGGSA</sequence>
<evidence type="ECO:0000313" key="2">
    <source>
        <dbReference type="EMBL" id="AOR78982.1"/>
    </source>
</evidence>
<name>A0A031K0W0_9SPHN</name>
<feature type="transmembrane region" description="Helical" evidence="1">
    <location>
        <begin position="221"/>
        <end position="240"/>
    </location>
</feature>
<evidence type="ECO:0000313" key="3">
    <source>
        <dbReference type="EMBL" id="EZP82830.1"/>
    </source>
</evidence>
<dbReference type="AlphaFoldDB" id="A0A031K0W0"/>
<reference evidence="3 4" key="1">
    <citation type="submission" date="2014-03" db="EMBL/GenBank/DDBJ databases">
        <title>Whole genome sequence of Novosphingobium resinovorum KF1.</title>
        <authorList>
            <person name="Gan H.M."/>
            <person name="Gan H.Y."/>
            <person name="Chew T.H."/>
            <person name="Savka M.A."/>
        </authorList>
    </citation>
    <scope>NUCLEOTIDE SEQUENCE [LARGE SCALE GENOMIC DNA]</scope>
    <source>
        <strain evidence="3 4">KF1</strain>
    </source>
</reference>
<keyword evidence="3" id="KW-0378">Hydrolase</keyword>
<dbReference type="KEGG" id="nre:BES08_18960"/>
<dbReference type="PATRIC" id="fig|158500.4.peg.1798"/>
<dbReference type="GO" id="GO:0016787">
    <property type="term" value="F:hydrolase activity"/>
    <property type="evidence" value="ECO:0007669"/>
    <property type="project" value="UniProtKB-KW"/>
</dbReference>
<keyword evidence="1" id="KW-0812">Transmembrane</keyword>
<feature type="transmembrane region" description="Helical" evidence="1">
    <location>
        <begin position="343"/>
        <end position="365"/>
    </location>
</feature>
<dbReference type="Proteomes" id="UP000024329">
    <property type="component" value="Unassembled WGS sequence"/>
</dbReference>
<dbReference type="EMBL" id="CP017076">
    <property type="protein sequence ID" value="AOR78982.1"/>
    <property type="molecule type" value="Genomic_DNA"/>
</dbReference>